<dbReference type="AlphaFoldDB" id="A0A1R2BIA9"/>
<dbReference type="Proteomes" id="UP000187209">
    <property type="component" value="Unassembled WGS sequence"/>
</dbReference>
<sequence>MDDFNCFKVPNTKKSILDVRFKDNAIELIENSNEPSAVYKVNSVEKVDPGIKYLVQKSKIFITSIDDDLKMTVKYRGREVKYNLLQSIYRIGPSMDINIVSLENTSFRINLGYDDFWKIDPNTADLYKYVKNFITLENRTVIENSFPLILRFGDAKVIISIIS</sequence>
<evidence type="ECO:0000313" key="1">
    <source>
        <dbReference type="EMBL" id="OMJ76471.1"/>
    </source>
</evidence>
<organism evidence="1 2">
    <name type="scientific">Stentor coeruleus</name>
    <dbReference type="NCBI Taxonomy" id="5963"/>
    <lineage>
        <taxon>Eukaryota</taxon>
        <taxon>Sar</taxon>
        <taxon>Alveolata</taxon>
        <taxon>Ciliophora</taxon>
        <taxon>Postciliodesmatophora</taxon>
        <taxon>Heterotrichea</taxon>
        <taxon>Heterotrichida</taxon>
        <taxon>Stentoridae</taxon>
        <taxon>Stentor</taxon>
    </lineage>
</organism>
<keyword evidence="2" id="KW-1185">Reference proteome</keyword>
<dbReference type="EMBL" id="MPUH01000629">
    <property type="protein sequence ID" value="OMJ76471.1"/>
    <property type="molecule type" value="Genomic_DNA"/>
</dbReference>
<protein>
    <submittedName>
        <fullName evidence="1">Uncharacterized protein</fullName>
    </submittedName>
</protein>
<gene>
    <name evidence="1" type="ORF">SteCoe_24137</name>
</gene>
<proteinExistence type="predicted"/>
<evidence type="ECO:0000313" key="2">
    <source>
        <dbReference type="Proteomes" id="UP000187209"/>
    </source>
</evidence>
<name>A0A1R2BIA9_9CILI</name>
<comment type="caution">
    <text evidence="1">The sequence shown here is derived from an EMBL/GenBank/DDBJ whole genome shotgun (WGS) entry which is preliminary data.</text>
</comment>
<reference evidence="1 2" key="1">
    <citation type="submission" date="2016-11" db="EMBL/GenBank/DDBJ databases">
        <title>The macronuclear genome of Stentor coeruleus: a giant cell with tiny introns.</title>
        <authorList>
            <person name="Slabodnick M."/>
            <person name="Ruby J.G."/>
            <person name="Reiff S.B."/>
            <person name="Swart E.C."/>
            <person name="Gosai S."/>
            <person name="Prabakaran S."/>
            <person name="Witkowska E."/>
            <person name="Larue G.E."/>
            <person name="Fisher S."/>
            <person name="Freeman R.M."/>
            <person name="Gunawardena J."/>
            <person name="Chu W."/>
            <person name="Stover N.A."/>
            <person name="Gregory B.D."/>
            <person name="Nowacki M."/>
            <person name="Derisi J."/>
            <person name="Roy S.W."/>
            <person name="Marshall W.F."/>
            <person name="Sood P."/>
        </authorList>
    </citation>
    <scope>NUCLEOTIDE SEQUENCE [LARGE SCALE GENOMIC DNA]</scope>
    <source>
        <strain evidence="1">WM001</strain>
    </source>
</reference>
<accession>A0A1R2BIA9</accession>